<dbReference type="OrthoDB" id="9812586at2"/>
<dbReference type="InterPro" id="IPR013805">
    <property type="entry name" value="GrpE_CC"/>
</dbReference>
<evidence type="ECO:0000256" key="12">
    <source>
        <dbReference type="SAM" id="Coils"/>
    </source>
</evidence>
<dbReference type="HAMAP" id="MF_01151">
    <property type="entry name" value="GrpE"/>
    <property type="match status" value="1"/>
</dbReference>
<evidence type="ECO:0000256" key="4">
    <source>
        <dbReference type="ARBA" id="ARBA00022490"/>
    </source>
</evidence>
<dbReference type="STRING" id="1794912.AXX12_02405"/>
<dbReference type="GO" id="GO:0051087">
    <property type="term" value="F:protein-folding chaperone binding"/>
    <property type="evidence" value="ECO:0007669"/>
    <property type="project" value="InterPro"/>
</dbReference>
<keyword evidence="14" id="KW-1185">Reference proteome</keyword>
<dbReference type="FunFam" id="2.30.22.10:FF:000001">
    <property type="entry name" value="Protein GrpE"/>
    <property type="match status" value="1"/>
</dbReference>
<evidence type="ECO:0000256" key="1">
    <source>
        <dbReference type="ARBA" id="ARBA00004496"/>
    </source>
</evidence>
<comment type="similarity">
    <text evidence="2 10 11">Belongs to the GrpE family.</text>
</comment>
<dbReference type="InterPro" id="IPR009012">
    <property type="entry name" value="GrpE_head"/>
</dbReference>
<dbReference type="NCBIfam" id="NF010738">
    <property type="entry name" value="PRK14140.1"/>
    <property type="match status" value="1"/>
</dbReference>
<gene>
    <name evidence="10" type="primary">grpE</name>
    <name evidence="13" type="ORF">AXX12_02405</name>
</gene>
<evidence type="ECO:0000256" key="8">
    <source>
        <dbReference type="ARBA" id="ARBA00072274"/>
    </source>
</evidence>
<evidence type="ECO:0000256" key="5">
    <source>
        <dbReference type="ARBA" id="ARBA00023016"/>
    </source>
</evidence>
<evidence type="ECO:0000256" key="11">
    <source>
        <dbReference type="RuleBase" id="RU004478"/>
    </source>
</evidence>
<name>A0A154BSN7_ANASB</name>
<comment type="function">
    <text evidence="7 10">Participates actively in the response to hyperosmotic and heat shock by preventing the aggregation of stress-denatured proteins, in association with DnaK and GrpE. It is the nucleotide exchange factor for DnaK and may function as a thermosensor. Unfolded proteins bind initially to DnaJ; upon interaction with the DnaJ-bound protein, DnaK hydrolyzes its bound ATP, resulting in the formation of a stable complex. GrpE releases ADP from DnaK; ATP binding to DnaK triggers the release of the substrate protein, thus completing the reaction cycle. Several rounds of ATP-dependent interactions between DnaJ, DnaK and GrpE are required for fully efficient folding.</text>
</comment>
<dbReference type="Proteomes" id="UP000076268">
    <property type="component" value="Unassembled WGS sequence"/>
</dbReference>
<sequence>MQKKRKAEEQVAVEAEVMEQAADANQEICFNPEEIQRMMKLVEDKNQLLEEQTDRYKRLQADFDNFRRRTKTEKEELAQVVTEAIVVKLLPVIDNFERACSAGATQDAAAILDGVVLTYKQFMTTLEKLDIRPIDAVGAAFDPNLHEAVMTAPDENSPEGTVLAEFQRGYTLGAKAIRPSMVKVSTH</sequence>
<dbReference type="EMBL" id="LSGP01000013">
    <property type="protein sequence ID" value="KYZ77013.1"/>
    <property type="molecule type" value="Genomic_DNA"/>
</dbReference>
<dbReference type="PANTHER" id="PTHR21237:SF23">
    <property type="entry name" value="GRPE PROTEIN HOMOLOG, MITOCHONDRIAL"/>
    <property type="match status" value="1"/>
</dbReference>
<dbReference type="GO" id="GO:0005737">
    <property type="term" value="C:cytoplasm"/>
    <property type="evidence" value="ECO:0007669"/>
    <property type="project" value="UniProtKB-SubCell"/>
</dbReference>
<keyword evidence="5 10" id="KW-0346">Stress response</keyword>
<dbReference type="GO" id="GO:0000774">
    <property type="term" value="F:adenyl-nucleotide exchange factor activity"/>
    <property type="evidence" value="ECO:0007669"/>
    <property type="project" value="InterPro"/>
</dbReference>
<dbReference type="GO" id="GO:0042803">
    <property type="term" value="F:protein homodimerization activity"/>
    <property type="evidence" value="ECO:0007669"/>
    <property type="project" value="InterPro"/>
</dbReference>
<protein>
    <recommendedName>
        <fullName evidence="8 10">Protein GrpE</fullName>
    </recommendedName>
    <alternativeName>
        <fullName evidence="9 10">HSP-70 cofactor</fullName>
    </alternativeName>
</protein>
<dbReference type="Gene3D" id="3.90.20.20">
    <property type="match status" value="1"/>
</dbReference>
<evidence type="ECO:0000256" key="3">
    <source>
        <dbReference type="ARBA" id="ARBA00011738"/>
    </source>
</evidence>
<dbReference type="AlphaFoldDB" id="A0A154BSN7"/>
<keyword evidence="4 10" id="KW-0963">Cytoplasm</keyword>
<organism evidence="13 14">
    <name type="scientific">Anaerosporomusa subterranea</name>
    <dbReference type="NCBI Taxonomy" id="1794912"/>
    <lineage>
        <taxon>Bacteria</taxon>
        <taxon>Bacillati</taxon>
        <taxon>Bacillota</taxon>
        <taxon>Negativicutes</taxon>
        <taxon>Acetonemataceae</taxon>
        <taxon>Anaerosporomusa</taxon>
    </lineage>
</organism>
<comment type="subunit">
    <text evidence="3 10">Homodimer.</text>
</comment>
<dbReference type="PANTHER" id="PTHR21237">
    <property type="entry name" value="GRPE PROTEIN"/>
    <property type="match status" value="1"/>
</dbReference>
<evidence type="ECO:0000313" key="13">
    <source>
        <dbReference type="EMBL" id="KYZ77013.1"/>
    </source>
</evidence>
<dbReference type="GO" id="GO:0006457">
    <property type="term" value="P:protein folding"/>
    <property type="evidence" value="ECO:0007669"/>
    <property type="project" value="InterPro"/>
</dbReference>
<dbReference type="Gene3D" id="2.30.22.10">
    <property type="entry name" value="Head domain of nucleotide exchange factor GrpE"/>
    <property type="match status" value="1"/>
</dbReference>
<comment type="subcellular location">
    <subcellularLocation>
        <location evidence="1 10">Cytoplasm</location>
    </subcellularLocation>
</comment>
<accession>A0A154BSN7</accession>
<comment type="caution">
    <text evidence="13">The sequence shown here is derived from an EMBL/GenBank/DDBJ whole genome shotgun (WGS) entry which is preliminary data.</text>
</comment>
<evidence type="ECO:0000256" key="7">
    <source>
        <dbReference type="ARBA" id="ARBA00053401"/>
    </source>
</evidence>
<feature type="coiled-coil region" evidence="12">
    <location>
        <begin position="35"/>
        <end position="76"/>
    </location>
</feature>
<dbReference type="InterPro" id="IPR000740">
    <property type="entry name" value="GrpE"/>
</dbReference>
<evidence type="ECO:0000256" key="10">
    <source>
        <dbReference type="HAMAP-Rule" id="MF_01151"/>
    </source>
</evidence>
<keyword evidence="6 10" id="KW-0143">Chaperone</keyword>
<dbReference type="CDD" id="cd00446">
    <property type="entry name" value="GrpE"/>
    <property type="match status" value="1"/>
</dbReference>
<proteinExistence type="inferred from homology"/>
<evidence type="ECO:0000256" key="6">
    <source>
        <dbReference type="ARBA" id="ARBA00023186"/>
    </source>
</evidence>
<reference evidence="13 14" key="1">
    <citation type="submission" date="2016-02" db="EMBL/GenBank/DDBJ databases">
        <title>Anaerosporomusa subterraneum gen. nov., sp. nov., a spore-forming obligate anaerobe isolated from saprolite.</title>
        <authorList>
            <person name="Choi J.K."/>
            <person name="Shah M."/>
            <person name="Yee N."/>
        </authorList>
    </citation>
    <scope>NUCLEOTIDE SEQUENCE [LARGE SCALE GENOMIC DNA]</scope>
    <source>
        <strain evidence="13 14">RU4</strain>
    </source>
</reference>
<dbReference type="Pfam" id="PF01025">
    <property type="entry name" value="GrpE"/>
    <property type="match status" value="1"/>
</dbReference>
<keyword evidence="12" id="KW-0175">Coiled coil</keyword>
<dbReference type="SUPFAM" id="SSF51064">
    <property type="entry name" value="Head domain of nucleotide exchange factor GrpE"/>
    <property type="match status" value="1"/>
</dbReference>
<evidence type="ECO:0000313" key="14">
    <source>
        <dbReference type="Proteomes" id="UP000076268"/>
    </source>
</evidence>
<dbReference type="PRINTS" id="PR00773">
    <property type="entry name" value="GRPEPROTEIN"/>
</dbReference>
<dbReference type="GO" id="GO:0051082">
    <property type="term" value="F:unfolded protein binding"/>
    <property type="evidence" value="ECO:0007669"/>
    <property type="project" value="TreeGrafter"/>
</dbReference>
<dbReference type="RefSeq" id="WP_066238555.1">
    <property type="nucleotide sequence ID" value="NZ_LSGP01000013.1"/>
</dbReference>
<dbReference type="SUPFAM" id="SSF58014">
    <property type="entry name" value="Coiled-coil domain of nucleotide exchange factor GrpE"/>
    <property type="match status" value="1"/>
</dbReference>
<evidence type="ECO:0000256" key="9">
    <source>
        <dbReference type="ARBA" id="ARBA00076414"/>
    </source>
</evidence>
<evidence type="ECO:0000256" key="2">
    <source>
        <dbReference type="ARBA" id="ARBA00009054"/>
    </source>
</evidence>